<evidence type="ECO:0000313" key="10">
    <source>
        <dbReference type="EMBL" id="NDV85267.1"/>
    </source>
</evidence>
<keyword evidence="2" id="KW-0210">Decarboxylase</keyword>
<evidence type="ECO:0000256" key="4">
    <source>
        <dbReference type="ARBA" id="ARBA00023066"/>
    </source>
</evidence>
<keyword evidence="11" id="KW-1185">Reference proteome</keyword>
<dbReference type="GO" id="GO:0004014">
    <property type="term" value="F:adenosylmethionine decarboxylase activity"/>
    <property type="evidence" value="ECO:0007669"/>
    <property type="project" value="InterPro"/>
</dbReference>
<dbReference type="EMBL" id="JAAAMJ010000001">
    <property type="protein sequence ID" value="NDV85267.1"/>
    <property type="molecule type" value="Genomic_DNA"/>
</dbReference>
<name>A0A6L9MBY3_9HYPH</name>
<organism evidence="10 11">
    <name type="scientific">Aurantimonas aggregata</name>
    <dbReference type="NCBI Taxonomy" id="2047720"/>
    <lineage>
        <taxon>Bacteria</taxon>
        <taxon>Pseudomonadati</taxon>
        <taxon>Pseudomonadota</taxon>
        <taxon>Alphaproteobacteria</taxon>
        <taxon>Hyphomicrobiales</taxon>
        <taxon>Aurantimonadaceae</taxon>
        <taxon>Aurantimonas</taxon>
    </lineage>
</organism>
<dbReference type="SUPFAM" id="SSF56276">
    <property type="entry name" value="S-adenosylmethionine decarboxylase"/>
    <property type="match status" value="1"/>
</dbReference>
<evidence type="ECO:0000256" key="7">
    <source>
        <dbReference type="ARBA" id="ARBA00023239"/>
    </source>
</evidence>
<dbReference type="GO" id="GO:0008295">
    <property type="term" value="P:spermidine biosynthetic process"/>
    <property type="evidence" value="ECO:0007669"/>
    <property type="project" value="UniProtKB-KW"/>
</dbReference>
<evidence type="ECO:0000256" key="8">
    <source>
        <dbReference type="ARBA" id="ARBA00023270"/>
    </source>
</evidence>
<comment type="caution">
    <text evidence="10">The sequence shown here is derived from an EMBL/GenBank/DDBJ whole genome shotgun (WGS) entry which is preliminary data.</text>
</comment>
<dbReference type="AlphaFoldDB" id="A0A6L9MBY3"/>
<keyword evidence="8" id="KW-0704">Schiff base</keyword>
<dbReference type="Proteomes" id="UP000476332">
    <property type="component" value="Unassembled WGS sequence"/>
</dbReference>
<accession>A0A6L9MBY3</accession>
<comment type="cofactor">
    <cofactor evidence="1">
        <name>pyruvate</name>
        <dbReference type="ChEBI" id="CHEBI:15361"/>
    </cofactor>
</comment>
<keyword evidence="7" id="KW-0456">Lyase</keyword>
<reference evidence="10 11" key="1">
    <citation type="submission" date="2020-01" db="EMBL/GenBank/DDBJ databases">
        <title>Genomes of bacteria type strains.</title>
        <authorList>
            <person name="Chen J."/>
            <person name="Zhu S."/>
            <person name="Chen J."/>
        </authorList>
    </citation>
    <scope>NUCLEOTIDE SEQUENCE [LARGE SCALE GENOMIC DNA]</scope>
    <source>
        <strain evidence="10 11">KCTC 52919</strain>
    </source>
</reference>
<dbReference type="PANTHER" id="PTHR33866">
    <property type="entry name" value="S-ADENOSYLMETHIONINE DECARBOXYLASE PROENZYME"/>
    <property type="match status" value="1"/>
</dbReference>
<evidence type="ECO:0000256" key="1">
    <source>
        <dbReference type="ARBA" id="ARBA00001928"/>
    </source>
</evidence>
<dbReference type="RefSeq" id="WP_163042017.1">
    <property type="nucleotide sequence ID" value="NZ_JAAAMJ010000001.1"/>
</dbReference>
<keyword evidence="4" id="KW-0745">Spermidine biosynthesis</keyword>
<dbReference type="GO" id="GO:0005829">
    <property type="term" value="C:cytosol"/>
    <property type="evidence" value="ECO:0007669"/>
    <property type="project" value="TreeGrafter"/>
</dbReference>
<evidence type="ECO:0000256" key="5">
    <source>
        <dbReference type="ARBA" id="ARBA00023115"/>
    </source>
</evidence>
<protein>
    <submittedName>
        <fullName evidence="10">S-adenosylmethionine decarboxylase</fullName>
    </submittedName>
</protein>
<keyword evidence="5" id="KW-0620">Polyamine biosynthesis</keyword>
<dbReference type="Gene3D" id="3.60.90.10">
    <property type="entry name" value="S-adenosylmethionine decarboxylase"/>
    <property type="match status" value="1"/>
</dbReference>
<dbReference type="PANTHER" id="PTHR33866:SF2">
    <property type="entry name" value="S-ADENOSYLMETHIONINE DECARBOXYLASE PROENZYME"/>
    <property type="match status" value="1"/>
</dbReference>
<keyword evidence="6" id="KW-0865">Zymogen</keyword>
<dbReference type="InterPro" id="IPR016067">
    <property type="entry name" value="S-AdoMet_deCO2ase_core"/>
</dbReference>
<dbReference type="InterPro" id="IPR003826">
    <property type="entry name" value="AdoMetDC_fam_prok"/>
</dbReference>
<keyword evidence="9" id="KW-0670">Pyruvate</keyword>
<evidence type="ECO:0000256" key="6">
    <source>
        <dbReference type="ARBA" id="ARBA00023145"/>
    </source>
</evidence>
<keyword evidence="3" id="KW-0068">Autocatalytic cleavage</keyword>
<sequence length="117" mass="12971">MRIRQVVADMRDCSSAIEDEALLRDAALVGARAGGATVIGEHAQRYVPHGLTLVVFLAESHIMLTTWPEFRMVLVDVLLCNPDMDEDAVVDEIGRLLCPDGLVEKSYVTRNIEPLEH</sequence>
<evidence type="ECO:0000256" key="3">
    <source>
        <dbReference type="ARBA" id="ARBA00022813"/>
    </source>
</evidence>
<evidence type="ECO:0000313" key="11">
    <source>
        <dbReference type="Proteomes" id="UP000476332"/>
    </source>
</evidence>
<gene>
    <name evidence="10" type="ORF">GTW51_00970</name>
</gene>
<evidence type="ECO:0000256" key="9">
    <source>
        <dbReference type="ARBA" id="ARBA00023317"/>
    </source>
</evidence>
<proteinExistence type="predicted"/>
<dbReference type="Pfam" id="PF02675">
    <property type="entry name" value="AdoMet_dc"/>
    <property type="match status" value="1"/>
</dbReference>
<evidence type="ECO:0000256" key="2">
    <source>
        <dbReference type="ARBA" id="ARBA00022793"/>
    </source>
</evidence>